<dbReference type="OrthoDB" id="2506088at2759"/>
<proteinExistence type="predicted"/>
<reference evidence="1" key="1">
    <citation type="journal article" date="2020" name="Stud. Mycol.">
        <title>101 Dothideomycetes genomes: a test case for predicting lifestyles and emergence of pathogens.</title>
        <authorList>
            <person name="Haridas S."/>
            <person name="Albert R."/>
            <person name="Binder M."/>
            <person name="Bloem J."/>
            <person name="Labutti K."/>
            <person name="Salamov A."/>
            <person name="Andreopoulos B."/>
            <person name="Baker S."/>
            <person name="Barry K."/>
            <person name="Bills G."/>
            <person name="Bluhm B."/>
            <person name="Cannon C."/>
            <person name="Castanera R."/>
            <person name="Culley D."/>
            <person name="Daum C."/>
            <person name="Ezra D."/>
            <person name="Gonzalez J."/>
            <person name="Henrissat B."/>
            <person name="Kuo A."/>
            <person name="Liang C."/>
            <person name="Lipzen A."/>
            <person name="Lutzoni F."/>
            <person name="Magnuson J."/>
            <person name="Mondo S."/>
            <person name="Nolan M."/>
            <person name="Ohm R."/>
            <person name="Pangilinan J."/>
            <person name="Park H.-J."/>
            <person name="Ramirez L."/>
            <person name="Alfaro M."/>
            <person name="Sun H."/>
            <person name="Tritt A."/>
            <person name="Yoshinaga Y."/>
            <person name="Zwiers L.-H."/>
            <person name="Turgeon B."/>
            <person name="Goodwin S."/>
            <person name="Spatafora J."/>
            <person name="Crous P."/>
            <person name="Grigoriev I."/>
        </authorList>
    </citation>
    <scope>NUCLEOTIDE SEQUENCE</scope>
    <source>
        <strain evidence="1">CBS 480.64</strain>
    </source>
</reference>
<name>A0A6A7CA06_9PEZI</name>
<evidence type="ECO:0008006" key="3">
    <source>
        <dbReference type="Google" id="ProtNLM"/>
    </source>
</evidence>
<evidence type="ECO:0000313" key="1">
    <source>
        <dbReference type="EMBL" id="KAF2864361.1"/>
    </source>
</evidence>
<protein>
    <recommendedName>
        <fullName evidence="3">Aminoglycoside phosphotransferase domain-containing protein</fullName>
    </recommendedName>
</protein>
<dbReference type="EMBL" id="MU005957">
    <property type="protein sequence ID" value="KAF2864361.1"/>
    <property type="molecule type" value="Genomic_DNA"/>
</dbReference>
<keyword evidence="2" id="KW-1185">Reference proteome</keyword>
<sequence length="118" mass="13423">MQTSGNKFYGLKWVEQLADPRPEWTVELDINTIKYEAEKAVGPENTQVSFYAQGGFNRLFEIVAGNKTYLMRVSLPVDPYWKTSSEVATLSWVEKNTTMPVPHVVAYNSNRKTAIGFE</sequence>
<gene>
    <name evidence="1" type="ORF">K470DRAFT_267219</name>
</gene>
<accession>A0A6A7CA06</accession>
<dbReference type="AlphaFoldDB" id="A0A6A7CA06"/>
<dbReference type="Proteomes" id="UP000799421">
    <property type="component" value="Unassembled WGS sequence"/>
</dbReference>
<evidence type="ECO:0000313" key="2">
    <source>
        <dbReference type="Proteomes" id="UP000799421"/>
    </source>
</evidence>
<organism evidence="1 2">
    <name type="scientific">Piedraia hortae CBS 480.64</name>
    <dbReference type="NCBI Taxonomy" id="1314780"/>
    <lineage>
        <taxon>Eukaryota</taxon>
        <taxon>Fungi</taxon>
        <taxon>Dikarya</taxon>
        <taxon>Ascomycota</taxon>
        <taxon>Pezizomycotina</taxon>
        <taxon>Dothideomycetes</taxon>
        <taxon>Dothideomycetidae</taxon>
        <taxon>Capnodiales</taxon>
        <taxon>Piedraiaceae</taxon>
        <taxon>Piedraia</taxon>
    </lineage>
</organism>